<evidence type="ECO:0000313" key="7">
    <source>
        <dbReference type="Proteomes" id="UP000075606"/>
    </source>
</evidence>
<dbReference type="Pfam" id="PF16925">
    <property type="entry name" value="TetR_C_13"/>
    <property type="match status" value="1"/>
</dbReference>
<protein>
    <recommendedName>
        <fullName evidence="5">HTH tetR-type domain-containing protein</fullName>
    </recommendedName>
</protein>
<dbReference type="PRINTS" id="PR00455">
    <property type="entry name" value="HTHTETR"/>
</dbReference>
<dbReference type="STRING" id="333140.AWW68_15180"/>
<keyword evidence="1" id="KW-0805">Transcription regulation</keyword>
<evidence type="ECO:0000256" key="2">
    <source>
        <dbReference type="ARBA" id="ARBA00023125"/>
    </source>
</evidence>
<comment type="caution">
    <text evidence="6">The sequence shown here is derived from an EMBL/GenBank/DDBJ whole genome shotgun (WGS) entry which is preliminary data.</text>
</comment>
<keyword evidence="7" id="KW-1185">Reference proteome</keyword>
<feature type="domain" description="HTH tetR-type" evidence="5">
    <location>
        <begin position="4"/>
        <end position="64"/>
    </location>
</feature>
<dbReference type="InterPro" id="IPR009057">
    <property type="entry name" value="Homeodomain-like_sf"/>
</dbReference>
<dbReference type="SUPFAM" id="SSF46689">
    <property type="entry name" value="Homeodomain-like"/>
    <property type="match status" value="1"/>
</dbReference>
<dbReference type="SUPFAM" id="SSF48498">
    <property type="entry name" value="Tetracyclin repressor-like, C-terminal domain"/>
    <property type="match status" value="1"/>
</dbReference>
<dbReference type="GO" id="GO:0003677">
    <property type="term" value="F:DNA binding"/>
    <property type="evidence" value="ECO:0007669"/>
    <property type="project" value="UniProtKB-UniRule"/>
</dbReference>
<evidence type="ECO:0000256" key="4">
    <source>
        <dbReference type="PROSITE-ProRule" id="PRU00335"/>
    </source>
</evidence>
<keyword evidence="2 4" id="KW-0238">DNA-binding</keyword>
<dbReference type="Gene3D" id="1.10.357.10">
    <property type="entry name" value="Tetracycline Repressor, domain 2"/>
    <property type="match status" value="1"/>
</dbReference>
<sequence length="186" mass="21518">MKKRPVKERIVETASELFYKNGYNRTGINEILEKSGVAKASMYQHFRSKEEIGVEYLIHMEIEANKKLSARIDAQPKGKAKLLAIIDHVADFFESGSFRGCWSLNTIAEISKDDKLMMEEIIRQKKAMKAWFLRLVEENVTAKDPSDMANRLYMMYEAALMEARVFNEKWPIETARAMSEEIIEKG</sequence>
<dbReference type="PROSITE" id="PS50977">
    <property type="entry name" value="HTH_TETR_2"/>
    <property type="match status" value="1"/>
</dbReference>
<feature type="DNA-binding region" description="H-T-H motif" evidence="4">
    <location>
        <begin position="27"/>
        <end position="46"/>
    </location>
</feature>
<evidence type="ECO:0000256" key="1">
    <source>
        <dbReference type="ARBA" id="ARBA00023015"/>
    </source>
</evidence>
<name>A0A150X5V0_9BACT</name>
<evidence type="ECO:0000259" key="5">
    <source>
        <dbReference type="PROSITE" id="PS50977"/>
    </source>
</evidence>
<gene>
    <name evidence="6" type="ORF">AWW68_15180</name>
</gene>
<proteinExistence type="predicted"/>
<dbReference type="PANTHER" id="PTHR47506:SF1">
    <property type="entry name" value="HTH-TYPE TRANSCRIPTIONAL REGULATOR YJDC"/>
    <property type="match status" value="1"/>
</dbReference>
<dbReference type="InterPro" id="IPR036271">
    <property type="entry name" value="Tet_transcr_reg_TetR-rel_C_sf"/>
</dbReference>
<keyword evidence="3" id="KW-0804">Transcription</keyword>
<dbReference type="EMBL" id="LRPC01000028">
    <property type="protein sequence ID" value="KYG74002.1"/>
    <property type="molecule type" value="Genomic_DNA"/>
</dbReference>
<dbReference type="InterPro" id="IPR001647">
    <property type="entry name" value="HTH_TetR"/>
</dbReference>
<dbReference type="InterPro" id="IPR011075">
    <property type="entry name" value="TetR_C"/>
</dbReference>
<organism evidence="6 7">
    <name type="scientific">Roseivirga spongicola</name>
    <dbReference type="NCBI Taxonomy" id="333140"/>
    <lineage>
        <taxon>Bacteria</taxon>
        <taxon>Pseudomonadati</taxon>
        <taxon>Bacteroidota</taxon>
        <taxon>Cytophagia</taxon>
        <taxon>Cytophagales</taxon>
        <taxon>Roseivirgaceae</taxon>
        <taxon>Roseivirga</taxon>
    </lineage>
</organism>
<accession>A0A150X5V0</accession>
<dbReference type="RefSeq" id="WP_068223253.1">
    <property type="nucleotide sequence ID" value="NZ_LRPC01000028.1"/>
</dbReference>
<dbReference type="Proteomes" id="UP000075606">
    <property type="component" value="Unassembled WGS sequence"/>
</dbReference>
<evidence type="ECO:0000256" key="3">
    <source>
        <dbReference type="ARBA" id="ARBA00023163"/>
    </source>
</evidence>
<dbReference type="PANTHER" id="PTHR47506">
    <property type="entry name" value="TRANSCRIPTIONAL REGULATORY PROTEIN"/>
    <property type="match status" value="1"/>
</dbReference>
<dbReference type="Pfam" id="PF00440">
    <property type="entry name" value="TetR_N"/>
    <property type="match status" value="1"/>
</dbReference>
<reference evidence="6 7" key="1">
    <citation type="submission" date="2016-01" db="EMBL/GenBank/DDBJ databases">
        <title>Genome sequencing of Roseivirga spongicola UST030701-084.</title>
        <authorList>
            <person name="Selvaratnam C."/>
            <person name="Thevarajoo S."/>
            <person name="Goh K.M."/>
            <person name="Ee R."/>
            <person name="Chan K.-G."/>
            <person name="Chong C.S."/>
        </authorList>
    </citation>
    <scope>NUCLEOTIDE SEQUENCE [LARGE SCALE GENOMIC DNA]</scope>
    <source>
        <strain evidence="6 7">UST030701-084</strain>
    </source>
</reference>
<dbReference type="AlphaFoldDB" id="A0A150X5V0"/>
<dbReference type="OrthoDB" id="9787680at2"/>
<evidence type="ECO:0000313" key="6">
    <source>
        <dbReference type="EMBL" id="KYG74002.1"/>
    </source>
</evidence>